<keyword evidence="1" id="KW-0472">Membrane</keyword>
<organism evidence="2 3">
    <name type="scientific">Suillus discolor</name>
    <dbReference type="NCBI Taxonomy" id="1912936"/>
    <lineage>
        <taxon>Eukaryota</taxon>
        <taxon>Fungi</taxon>
        <taxon>Dikarya</taxon>
        <taxon>Basidiomycota</taxon>
        <taxon>Agaricomycotina</taxon>
        <taxon>Agaricomycetes</taxon>
        <taxon>Agaricomycetidae</taxon>
        <taxon>Boletales</taxon>
        <taxon>Suillineae</taxon>
        <taxon>Suillaceae</taxon>
        <taxon>Suillus</taxon>
    </lineage>
</organism>
<feature type="transmembrane region" description="Helical" evidence="1">
    <location>
        <begin position="127"/>
        <end position="150"/>
    </location>
</feature>
<proteinExistence type="predicted"/>
<evidence type="ECO:0000313" key="2">
    <source>
        <dbReference type="EMBL" id="KAG2094440.1"/>
    </source>
</evidence>
<protein>
    <submittedName>
        <fullName evidence="2">Uncharacterized protein</fullName>
    </submittedName>
</protein>
<dbReference type="AlphaFoldDB" id="A0A9P7JP32"/>
<evidence type="ECO:0000256" key="1">
    <source>
        <dbReference type="SAM" id="Phobius"/>
    </source>
</evidence>
<dbReference type="EMBL" id="JABBWM010000079">
    <property type="protein sequence ID" value="KAG2094440.1"/>
    <property type="molecule type" value="Genomic_DNA"/>
</dbReference>
<name>A0A9P7JP32_9AGAM</name>
<keyword evidence="3" id="KW-1185">Reference proteome</keyword>
<reference evidence="2" key="1">
    <citation type="journal article" date="2020" name="New Phytol.">
        <title>Comparative genomics reveals dynamic genome evolution in host specialist ectomycorrhizal fungi.</title>
        <authorList>
            <person name="Lofgren L.A."/>
            <person name="Nguyen N.H."/>
            <person name="Vilgalys R."/>
            <person name="Ruytinx J."/>
            <person name="Liao H.L."/>
            <person name="Branco S."/>
            <person name="Kuo A."/>
            <person name="LaButti K."/>
            <person name="Lipzen A."/>
            <person name="Andreopoulos W."/>
            <person name="Pangilinan J."/>
            <person name="Riley R."/>
            <person name="Hundley H."/>
            <person name="Na H."/>
            <person name="Barry K."/>
            <person name="Grigoriev I.V."/>
            <person name="Stajich J.E."/>
            <person name="Kennedy P.G."/>
        </authorList>
    </citation>
    <scope>NUCLEOTIDE SEQUENCE</scope>
    <source>
        <strain evidence="2">FC423</strain>
    </source>
</reference>
<keyword evidence="1" id="KW-1133">Transmembrane helix</keyword>
<keyword evidence="1" id="KW-0812">Transmembrane</keyword>
<dbReference type="GeneID" id="64701034"/>
<gene>
    <name evidence="2" type="ORF">F5147DRAFT_719737</name>
</gene>
<accession>A0A9P7JP32</accession>
<comment type="caution">
    <text evidence="2">The sequence shown here is derived from an EMBL/GenBank/DDBJ whole genome shotgun (WGS) entry which is preliminary data.</text>
</comment>
<sequence>MPTVNALEILRGSETEHIDNRQCGRSLTHLSYLRDTMSHHTSDFSHPPPAYQQHASMPQISHHDHAYCTPQGHTHDHDCHRHHVNCQSPMHIVVPIIPDSRTVIHSRYNEVDPLLPTGRRRNNDPGCCFFTILGAVIIFGVFAIGFFSFVPLNEFAWTNIESHSCTTYATKEYVAELNASRWSRHRMEICMATPMFVHGRPHWPSRCEDRSGTVMGHFAINHDEPDCVTYWSGYKDMGCSARGSKKRQIEQRLENLPFLADYKEFCATTPTRFLDREFTGADSCVNHIWGVYGQWFIDDHSC</sequence>
<dbReference type="OrthoDB" id="3153758at2759"/>
<dbReference type="RefSeq" id="XP_041287560.1">
    <property type="nucleotide sequence ID" value="XM_041438775.1"/>
</dbReference>
<evidence type="ECO:0000313" key="3">
    <source>
        <dbReference type="Proteomes" id="UP000823399"/>
    </source>
</evidence>
<dbReference type="Proteomes" id="UP000823399">
    <property type="component" value="Unassembled WGS sequence"/>
</dbReference>